<reference evidence="1 2" key="1">
    <citation type="submission" date="2020-05" db="EMBL/GenBank/DDBJ databases">
        <title>Genome Sequencing of Type Strains.</title>
        <authorList>
            <person name="Lemaire J.F."/>
            <person name="Inderbitzin P."/>
            <person name="Gregorio O.A."/>
            <person name="Collins S.B."/>
            <person name="Wespe N."/>
            <person name="Knight-Connoni V."/>
        </authorList>
    </citation>
    <scope>NUCLEOTIDE SEQUENCE [LARGE SCALE GENOMIC DNA]</scope>
    <source>
        <strain evidence="1 2">ATCC 25174</strain>
    </source>
</reference>
<protein>
    <submittedName>
        <fullName evidence="1">TIGR03089 family protein</fullName>
    </submittedName>
</protein>
<evidence type="ECO:0000313" key="1">
    <source>
        <dbReference type="EMBL" id="NUU16814.1"/>
    </source>
</evidence>
<name>A0A7Y5ZZ57_9CELL</name>
<sequence length="240" mass="24752">MTPPGTITDLLAALVRAGGAPRITWYGPDGERVELSGAVTVNWVNKTANLLVEEFDVGPQTVVGLDLPPHWRTLVWALAAWRVGASVDPRPSQADVLVTTDPLPHAGHAALVAVALPALARRFAGTLPGGAVDAGSAVMTYADQLLWAPPTVPTAPALATADAVIAHADLVPTLLATAPPAPQRVLMSHDDTGAFLRTAVGVLHTGGSVVLLDPGVATELAADAARRDRLVAAEQVTLEL</sequence>
<dbReference type="SUPFAM" id="SSF56801">
    <property type="entry name" value="Acetyl-CoA synthetase-like"/>
    <property type="match status" value="1"/>
</dbReference>
<dbReference type="InterPro" id="IPR042099">
    <property type="entry name" value="ANL_N_sf"/>
</dbReference>
<dbReference type="EMBL" id="JABMCI010000055">
    <property type="protein sequence ID" value="NUU16814.1"/>
    <property type="molecule type" value="Genomic_DNA"/>
</dbReference>
<dbReference type="Gene3D" id="3.40.50.12780">
    <property type="entry name" value="N-terminal domain of ligase-like"/>
    <property type="match status" value="1"/>
</dbReference>
<organism evidence="1 2">
    <name type="scientific">Cellulomonas humilata</name>
    <dbReference type="NCBI Taxonomy" id="144055"/>
    <lineage>
        <taxon>Bacteria</taxon>
        <taxon>Bacillati</taxon>
        <taxon>Actinomycetota</taxon>
        <taxon>Actinomycetes</taxon>
        <taxon>Micrococcales</taxon>
        <taxon>Cellulomonadaceae</taxon>
        <taxon>Cellulomonas</taxon>
    </lineage>
</organism>
<gene>
    <name evidence="1" type="ORF">HP550_06065</name>
</gene>
<dbReference type="Proteomes" id="UP000565724">
    <property type="component" value="Unassembled WGS sequence"/>
</dbReference>
<dbReference type="AlphaFoldDB" id="A0A7Y5ZZ57"/>
<accession>A0A7Y5ZZ57</accession>
<evidence type="ECO:0000313" key="2">
    <source>
        <dbReference type="Proteomes" id="UP000565724"/>
    </source>
</evidence>
<keyword evidence="2" id="KW-1185">Reference proteome</keyword>
<dbReference type="InterPro" id="IPR017523">
    <property type="entry name" value="Rv3268"/>
</dbReference>
<proteinExistence type="predicted"/>
<dbReference type="RefSeq" id="WP_175346695.1">
    <property type="nucleotide sequence ID" value="NZ_JABMCI010000055.1"/>
</dbReference>
<dbReference type="NCBIfam" id="TIGR03089">
    <property type="entry name" value="TIGR03089 family protein"/>
    <property type="match status" value="1"/>
</dbReference>
<comment type="caution">
    <text evidence="1">The sequence shown here is derived from an EMBL/GenBank/DDBJ whole genome shotgun (WGS) entry which is preliminary data.</text>
</comment>